<feature type="non-terminal residue" evidence="1">
    <location>
        <position position="1"/>
    </location>
</feature>
<accession>A0A9N9J0L3</accession>
<name>A0A9N9J0L3_FUNMO</name>
<evidence type="ECO:0000313" key="1">
    <source>
        <dbReference type="EMBL" id="CAG8754261.1"/>
    </source>
</evidence>
<gene>
    <name evidence="1" type="ORF">FMOSSE_LOCUS16810</name>
</gene>
<dbReference type="EMBL" id="CAJVPP010026712">
    <property type="protein sequence ID" value="CAG8754261.1"/>
    <property type="molecule type" value="Genomic_DNA"/>
</dbReference>
<comment type="caution">
    <text evidence="1">The sequence shown here is derived from an EMBL/GenBank/DDBJ whole genome shotgun (WGS) entry which is preliminary data.</text>
</comment>
<reference evidence="1" key="1">
    <citation type="submission" date="2021-06" db="EMBL/GenBank/DDBJ databases">
        <authorList>
            <person name="Kallberg Y."/>
            <person name="Tangrot J."/>
            <person name="Rosling A."/>
        </authorList>
    </citation>
    <scope>NUCLEOTIDE SEQUENCE</scope>
    <source>
        <strain evidence="1">87-6 pot B 2015</strain>
    </source>
</reference>
<keyword evidence="2" id="KW-1185">Reference proteome</keyword>
<sequence>YGVDRKPVRYEFARPVRTMMVFIKFVPYRTGLIITKLYYRTST</sequence>
<feature type="non-terminal residue" evidence="1">
    <location>
        <position position="43"/>
    </location>
</feature>
<protein>
    <submittedName>
        <fullName evidence="1">5171_t:CDS:1</fullName>
    </submittedName>
</protein>
<proteinExistence type="predicted"/>
<evidence type="ECO:0000313" key="2">
    <source>
        <dbReference type="Proteomes" id="UP000789375"/>
    </source>
</evidence>
<dbReference type="AlphaFoldDB" id="A0A9N9J0L3"/>
<organism evidence="1 2">
    <name type="scientific">Funneliformis mosseae</name>
    <name type="common">Endomycorrhizal fungus</name>
    <name type="synonym">Glomus mosseae</name>
    <dbReference type="NCBI Taxonomy" id="27381"/>
    <lineage>
        <taxon>Eukaryota</taxon>
        <taxon>Fungi</taxon>
        <taxon>Fungi incertae sedis</taxon>
        <taxon>Mucoromycota</taxon>
        <taxon>Glomeromycotina</taxon>
        <taxon>Glomeromycetes</taxon>
        <taxon>Glomerales</taxon>
        <taxon>Glomeraceae</taxon>
        <taxon>Funneliformis</taxon>
    </lineage>
</organism>
<dbReference type="Proteomes" id="UP000789375">
    <property type="component" value="Unassembled WGS sequence"/>
</dbReference>